<protein>
    <submittedName>
        <fullName evidence="1">Type II toxin-antitoxin system VapB family antitoxin</fullName>
    </submittedName>
</protein>
<gene>
    <name evidence="1" type="ORF">SK069_19530</name>
</gene>
<dbReference type="Proteomes" id="UP001277761">
    <property type="component" value="Unassembled WGS sequence"/>
</dbReference>
<reference evidence="1 2" key="1">
    <citation type="submission" date="2023-11" db="EMBL/GenBank/DDBJ databases">
        <authorList>
            <person name="Xu M."/>
            <person name="Jiang T."/>
        </authorList>
    </citation>
    <scope>NUCLEOTIDE SEQUENCE [LARGE SCALE GENOMIC DNA]</scope>
    <source>
        <strain evidence="1 2">SD</strain>
    </source>
</reference>
<name>A0ABU4VSC2_9ACTN</name>
<dbReference type="Pfam" id="PF09957">
    <property type="entry name" value="VapB_antitoxin"/>
    <property type="match status" value="1"/>
</dbReference>
<evidence type="ECO:0000313" key="1">
    <source>
        <dbReference type="EMBL" id="MDX8153798.1"/>
    </source>
</evidence>
<comment type="caution">
    <text evidence="1">The sequence shown here is derived from an EMBL/GenBank/DDBJ whole genome shotgun (WGS) entry which is preliminary data.</text>
</comment>
<dbReference type="EMBL" id="JAXAVX010000021">
    <property type="protein sequence ID" value="MDX8153798.1"/>
    <property type="molecule type" value="Genomic_DNA"/>
</dbReference>
<proteinExistence type="predicted"/>
<dbReference type="InterPro" id="IPR019239">
    <property type="entry name" value="VapB_antitoxin"/>
</dbReference>
<accession>A0ABU4VSC2</accession>
<organism evidence="1 2">
    <name type="scientific">Patulibacter brassicae</name>
    <dbReference type="NCBI Taxonomy" id="1705717"/>
    <lineage>
        <taxon>Bacteria</taxon>
        <taxon>Bacillati</taxon>
        <taxon>Actinomycetota</taxon>
        <taxon>Thermoleophilia</taxon>
        <taxon>Solirubrobacterales</taxon>
        <taxon>Patulibacteraceae</taxon>
        <taxon>Patulibacter</taxon>
    </lineage>
</organism>
<keyword evidence="2" id="KW-1185">Reference proteome</keyword>
<sequence>MRRTSIFLDPDVVAAAQRELGTATAAEAVRIALEQVVERGRRPRRWSDLPPLELTREDLRKMRGDLPDDPS</sequence>
<evidence type="ECO:0000313" key="2">
    <source>
        <dbReference type="Proteomes" id="UP001277761"/>
    </source>
</evidence>
<dbReference type="RefSeq" id="WP_319955947.1">
    <property type="nucleotide sequence ID" value="NZ_JAXAVX010000021.1"/>
</dbReference>